<dbReference type="InterPro" id="IPR011527">
    <property type="entry name" value="ABC1_TM_dom"/>
</dbReference>
<evidence type="ECO:0000256" key="6">
    <source>
        <dbReference type="ARBA" id="ARBA00023136"/>
    </source>
</evidence>
<keyword evidence="5 8" id="KW-1133">Transmembrane helix</keyword>
<dbReference type="PROSITE" id="PS50893">
    <property type="entry name" value="ABC_TRANSPORTER_2"/>
    <property type="match status" value="1"/>
</dbReference>
<dbReference type="SUPFAM" id="SSF90123">
    <property type="entry name" value="ABC transporter transmembrane region"/>
    <property type="match status" value="1"/>
</dbReference>
<dbReference type="NCBIfam" id="TIGR01842">
    <property type="entry name" value="type_I_sec_PrtD"/>
    <property type="match status" value="1"/>
</dbReference>
<feature type="transmembrane region" description="Helical" evidence="8">
    <location>
        <begin position="63"/>
        <end position="83"/>
    </location>
</feature>
<dbReference type="InterPro" id="IPR003439">
    <property type="entry name" value="ABC_transporter-like_ATP-bd"/>
</dbReference>
<reference evidence="12" key="1">
    <citation type="journal article" date="2019" name="Int. J. Syst. Evol. Microbiol.">
        <title>The Global Catalogue of Microorganisms (GCM) 10K type strain sequencing project: providing services to taxonomists for standard genome sequencing and annotation.</title>
        <authorList>
            <consortium name="The Broad Institute Genomics Platform"/>
            <consortium name="The Broad Institute Genome Sequencing Center for Infectious Disease"/>
            <person name="Wu L."/>
            <person name="Ma J."/>
        </authorList>
    </citation>
    <scope>NUCLEOTIDE SEQUENCE [LARGE SCALE GENOMIC DNA]</scope>
    <source>
        <strain evidence="12">KCTC 42424</strain>
    </source>
</reference>
<feature type="transmembrane region" description="Helical" evidence="8">
    <location>
        <begin position="149"/>
        <end position="178"/>
    </location>
</feature>
<dbReference type="PROSITE" id="PS50929">
    <property type="entry name" value="ABC_TM1F"/>
    <property type="match status" value="1"/>
</dbReference>
<evidence type="ECO:0000313" key="11">
    <source>
        <dbReference type="EMBL" id="MFC3679252.1"/>
    </source>
</evidence>
<keyword evidence="4" id="KW-0067">ATP-binding</keyword>
<evidence type="ECO:0000259" key="9">
    <source>
        <dbReference type="PROSITE" id="PS50893"/>
    </source>
</evidence>
<evidence type="ECO:0000256" key="8">
    <source>
        <dbReference type="SAM" id="Phobius"/>
    </source>
</evidence>
<feature type="domain" description="ABC transmembrane type-1" evidence="10">
    <location>
        <begin position="29"/>
        <end position="304"/>
    </location>
</feature>
<feature type="compositionally biased region" description="Low complexity" evidence="7">
    <location>
        <begin position="565"/>
        <end position="585"/>
    </location>
</feature>
<dbReference type="InterPro" id="IPR039421">
    <property type="entry name" value="Type_1_exporter"/>
</dbReference>
<dbReference type="InterPro" id="IPR003593">
    <property type="entry name" value="AAA+_ATPase"/>
</dbReference>
<evidence type="ECO:0000256" key="7">
    <source>
        <dbReference type="SAM" id="MobiDB-lite"/>
    </source>
</evidence>
<keyword evidence="6 8" id="KW-0472">Membrane</keyword>
<dbReference type="InterPro" id="IPR017871">
    <property type="entry name" value="ABC_transporter-like_CS"/>
</dbReference>
<dbReference type="EMBL" id="JBHRYB010000003">
    <property type="protein sequence ID" value="MFC3679252.1"/>
    <property type="molecule type" value="Genomic_DNA"/>
</dbReference>
<dbReference type="SMART" id="SM00382">
    <property type="entry name" value="AAA"/>
    <property type="match status" value="1"/>
</dbReference>
<dbReference type="Pfam" id="PF00664">
    <property type="entry name" value="ABC_membrane"/>
    <property type="match status" value="1"/>
</dbReference>
<sequence length="610" mass="66473">MKVFTSGQNNESRLKSLIWPVFRQRLGHLALFSAVINLLMLAPAVYMLQVYDRVLASGNEMTLLMLTLMVLVLFAFMGVLEWLRSVVVIRLGTRLDLTLNRTLFNAVYQARLSRRQQNAEQALNDLTQLRQFATGNALFAFFDAPWFPLYLLVMFLFHPLLGGLALLGAVCLIALAWLNHKIAEPALDQASQLSLQANQQAGSQLRNADVVAAMGMLPDLTNRWLSQHTQFLAWQNFASERSGQISAASRALRLALQSLVLGLGAWLVLQQQISAGMMIAASILMGRVLAPIDLLIAVWKQYSSARQAYVRLERLLQHYPAEEQRLALPEPSGELLAQGATVLLPGSRTALLKQLNFALNSGESLGVLGASGSGKSTLARLLSGALTTDDGVLRIDGADIRHWDQQQLGRYIGYLPQDVQLFSGTVADNIARFSAPYDSRDEDIVSAARMAGVHELIQQLPQGYDTWLGDQGQGLSGGQKQRLALARALFRLPRIIVLDEPDASLDQAGEMALLQTLQRIRQAGRTLIMVSHKARLLDGVDKLMVLEQGRVQAFGSPQKVLDAIAPPSTSGAAAPHTASTAAPMAGHSSTLTDTLMPSISLSYSSGHGES</sequence>
<comment type="caution">
    <text evidence="11">The sequence shown here is derived from an EMBL/GenBank/DDBJ whole genome shotgun (WGS) entry which is preliminary data.</text>
</comment>
<evidence type="ECO:0000313" key="12">
    <source>
        <dbReference type="Proteomes" id="UP001595722"/>
    </source>
</evidence>
<organism evidence="11 12">
    <name type="scientific">Bacterioplanoides pacificum</name>
    <dbReference type="NCBI Taxonomy" id="1171596"/>
    <lineage>
        <taxon>Bacteria</taxon>
        <taxon>Pseudomonadati</taxon>
        <taxon>Pseudomonadota</taxon>
        <taxon>Gammaproteobacteria</taxon>
        <taxon>Oceanospirillales</taxon>
        <taxon>Oceanospirillaceae</taxon>
        <taxon>Bacterioplanoides</taxon>
    </lineage>
</organism>
<gene>
    <name evidence="11" type="ORF">ACFOMG_03895</name>
</gene>
<dbReference type="Proteomes" id="UP001595722">
    <property type="component" value="Unassembled WGS sequence"/>
</dbReference>
<evidence type="ECO:0000256" key="4">
    <source>
        <dbReference type="ARBA" id="ARBA00022840"/>
    </source>
</evidence>
<comment type="subcellular location">
    <subcellularLocation>
        <location evidence="1">Cell membrane</location>
        <topology evidence="1">Multi-pass membrane protein</topology>
    </subcellularLocation>
</comment>
<evidence type="ECO:0000256" key="2">
    <source>
        <dbReference type="ARBA" id="ARBA00022692"/>
    </source>
</evidence>
<dbReference type="SUPFAM" id="SSF52540">
    <property type="entry name" value="P-loop containing nucleoside triphosphate hydrolases"/>
    <property type="match status" value="1"/>
</dbReference>
<keyword evidence="2 8" id="KW-0812">Transmembrane</keyword>
<evidence type="ECO:0000256" key="3">
    <source>
        <dbReference type="ARBA" id="ARBA00022741"/>
    </source>
</evidence>
<protein>
    <submittedName>
        <fullName evidence="11">Type I secretion system permease/ATPase</fullName>
    </submittedName>
</protein>
<evidence type="ECO:0000256" key="1">
    <source>
        <dbReference type="ARBA" id="ARBA00004651"/>
    </source>
</evidence>
<keyword evidence="3" id="KW-0547">Nucleotide-binding</keyword>
<name>A0ABV7VQU4_9GAMM</name>
<dbReference type="CDD" id="cd18586">
    <property type="entry name" value="ABC_6TM_PrtD_like"/>
    <property type="match status" value="1"/>
</dbReference>
<keyword evidence="12" id="KW-1185">Reference proteome</keyword>
<feature type="transmembrane region" description="Helical" evidence="8">
    <location>
        <begin position="29"/>
        <end position="51"/>
    </location>
</feature>
<dbReference type="RefSeq" id="WP_376864908.1">
    <property type="nucleotide sequence ID" value="NZ_JBHRYB010000003.1"/>
</dbReference>
<dbReference type="InterPro" id="IPR047957">
    <property type="entry name" value="ABC_AprD-like_6TM"/>
</dbReference>
<dbReference type="PROSITE" id="PS00211">
    <property type="entry name" value="ABC_TRANSPORTER_1"/>
    <property type="match status" value="1"/>
</dbReference>
<accession>A0ABV7VQU4</accession>
<feature type="domain" description="ABC transporter" evidence="9">
    <location>
        <begin position="337"/>
        <end position="573"/>
    </location>
</feature>
<dbReference type="InterPro" id="IPR036640">
    <property type="entry name" value="ABC1_TM_sf"/>
</dbReference>
<feature type="region of interest" description="Disordered" evidence="7">
    <location>
        <begin position="565"/>
        <end position="589"/>
    </location>
</feature>
<evidence type="ECO:0000256" key="5">
    <source>
        <dbReference type="ARBA" id="ARBA00022989"/>
    </source>
</evidence>
<dbReference type="PANTHER" id="PTHR24221">
    <property type="entry name" value="ATP-BINDING CASSETTE SUB-FAMILY B"/>
    <property type="match status" value="1"/>
</dbReference>
<dbReference type="Gene3D" id="1.20.1560.10">
    <property type="entry name" value="ABC transporter type 1, transmembrane domain"/>
    <property type="match status" value="1"/>
</dbReference>
<dbReference type="Pfam" id="PF00005">
    <property type="entry name" value="ABC_tran"/>
    <property type="match status" value="1"/>
</dbReference>
<dbReference type="Gene3D" id="3.40.50.300">
    <property type="entry name" value="P-loop containing nucleotide triphosphate hydrolases"/>
    <property type="match status" value="1"/>
</dbReference>
<dbReference type="PANTHER" id="PTHR24221:SF248">
    <property type="entry name" value="ABC TRANSPORTER TRANSMEMBRANE REGION"/>
    <property type="match status" value="1"/>
</dbReference>
<dbReference type="InterPro" id="IPR027417">
    <property type="entry name" value="P-loop_NTPase"/>
</dbReference>
<proteinExistence type="predicted"/>
<evidence type="ECO:0000259" key="10">
    <source>
        <dbReference type="PROSITE" id="PS50929"/>
    </source>
</evidence>
<dbReference type="InterPro" id="IPR010128">
    <property type="entry name" value="ATPase_T1SS_PrtD-like"/>
</dbReference>